<evidence type="ECO:0000313" key="3">
    <source>
        <dbReference type="Proteomes" id="UP000266841"/>
    </source>
</evidence>
<dbReference type="AlphaFoldDB" id="K0R8T8"/>
<comment type="caution">
    <text evidence="2">The sequence shown here is derived from an EMBL/GenBank/DDBJ whole genome shotgun (WGS) entry which is preliminary data.</text>
</comment>
<reference evidence="2 3" key="1">
    <citation type="journal article" date="2012" name="Genome Biol.">
        <title>Genome and low-iron response of an oceanic diatom adapted to chronic iron limitation.</title>
        <authorList>
            <person name="Lommer M."/>
            <person name="Specht M."/>
            <person name="Roy A.S."/>
            <person name="Kraemer L."/>
            <person name="Andreson R."/>
            <person name="Gutowska M.A."/>
            <person name="Wolf J."/>
            <person name="Bergner S.V."/>
            <person name="Schilhabel M.B."/>
            <person name="Klostermeier U.C."/>
            <person name="Beiko R.G."/>
            <person name="Rosenstiel P."/>
            <person name="Hippler M."/>
            <person name="Laroche J."/>
        </authorList>
    </citation>
    <scope>NUCLEOTIDE SEQUENCE [LARGE SCALE GENOMIC DNA]</scope>
    <source>
        <strain evidence="2 3">CCMP1005</strain>
    </source>
</reference>
<feature type="non-terminal residue" evidence="2">
    <location>
        <position position="1"/>
    </location>
</feature>
<organism evidence="2 3">
    <name type="scientific">Thalassiosira oceanica</name>
    <name type="common">Marine diatom</name>
    <dbReference type="NCBI Taxonomy" id="159749"/>
    <lineage>
        <taxon>Eukaryota</taxon>
        <taxon>Sar</taxon>
        <taxon>Stramenopiles</taxon>
        <taxon>Ochrophyta</taxon>
        <taxon>Bacillariophyta</taxon>
        <taxon>Coscinodiscophyceae</taxon>
        <taxon>Thalassiosirophycidae</taxon>
        <taxon>Thalassiosirales</taxon>
        <taxon>Thalassiosiraceae</taxon>
        <taxon>Thalassiosira</taxon>
    </lineage>
</organism>
<accession>K0R8T8</accession>
<dbReference type="EMBL" id="AGNL01044732">
    <property type="protein sequence ID" value="EJK49490.1"/>
    <property type="molecule type" value="Genomic_DNA"/>
</dbReference>
<dbReference type="Proteomes" id="UP000266841">
    <property type="component" value="Unassembled WGS sequence"/>
</dbReference>
<protein>
    <submittedName>
        <fullName evidence="2">Uncharacterized protein</fullName>
    </submittedName>
</protein>
<feature type="region of interest" description="Disordered" evidence="1">
    <location>
        <begin position="36"/>
        <end position="55"/>
    </location>
</feature>
<gene>
    <name evidence="2" type="ORF">THAOC_31630</name>
</gene>
<evidence type="ECO:0000313" key="2">
    <source>
        <dbReference type="EMBL" id="EJK49490.1"/>
    </source>
</evidence>
<keyword evidence="3" id="KW-1185">Reference proteome</keyword>
<name>K0R8T8_THAOC</name>
<evidence type="ECO:0000256" key="1">
    <source>
        <dbReference type="SAM" id="MobiDB-lite"/>
    </source>
</evidence>
<proteinExistence type="predicted"/>
<sequence length="143" mass="16230">FNEALYFGDKMDNSPINPNQVRDNSIPLDNLFQRRDKSESKPAANANSSMPAEPETWLEARADQFDFSRNSAVRMITQLSGTMIEQVDRDDFPIYRPCRLRQRTASTGNCCIFDTDVPLNADGAYNEQEVTERLVTSAMLDEV</sequence>